<dbReference type="GO" id="GO:0005886">
    <property type="term" value="C:plasma membrane"/>
    <property type="evidence" value="ECO:0007669"/>
    <property type="project" value="TreeGrafter"/>
</dbReference>
<dbReference type="InterPro" id="IPR024079">
    <property type="entry name" value="MetalloPept_cat_dom_sf"/>
</dbReference>
<dbReference type="PANTHER" id="PTHR11733">
    <property type="entry name" value="ZINC METALLOPROTEASE FAMILY M13 NEPRILYSIN-RELATED"/>
    <property type="match status" value="1"/>
</dbReference>
<dbReference type="GO" id="GO:0004222">
    <property type="term" value="F:metalloendopeptidase activity"/>
    <property type="evidence" value="ECO:0007669"/>
    <property type="project" value="InterPro"/>
</dbReference>
<feature type="domain" description="Peptidase M13 C-terminal" evidence="8">
    <location>
        <begin position="277"/>
        <end position="479"/>
    </location>
</feature>
<dbReference type="Gene3D" id="3.40.390.10">
    <property type="entry name" value="Collagenase (Catalytic Domain)"/>
    <property type="match status" value="1"/>
</dbReference>
<dbReference type="InterPro" id="IPR011012">
    <property type="entry name" value="Longin-like_dom_sf"/>
</dbReference>
<comment type="similarity">
    <text evidence="3">Belongs to the peptidase M13 family.</text>
</comment>
<evidence type="ECO:0000256" key="4">
    <source>
        <dbReference type="ARBA" id="ARBA00022448"/>
    </source>
</evidence>
<comment type="subcellular location">
    <subcellularLocation>
        <location evidence="1">Endoplasmic reticulum</location>
    </subcellularLocation>
    <subcellularLocation>
        <location evidence="2">Golgi apparatus</location>
    </subcellularLocation>
</comment>
<dbReference type="InterPro" id="IPR000718">
    <property type="entry name" value="Peptidase_M13"/>
</dbReference>
<evidence type="ECO:0000256" key="2">
    <source>
        <dbReference type="ARBA" id="ARBA00004555"/>
    </source>
</evidence>
<dbReference type="Gene3D" id="2.30.42.40">
    <property type="match status" value="1"/>
</dbReference>
<evidence type="ECO:0000256" key="6">
    <source>
        <dbReference type="ARBA" id="ARBA00022892"/>
    </source>
</evidence>
<protein>
    <submittedName>
        <fullName evidence="9">Trafficking protein particle complex subunit 4</fullName>
    </submittedName>
</protein>
<evidence type="ECO:0000256" key="7">
    <source>
        <dbReference type="ARBA" id="ARBA00023034"/>
    </source>
</evidence>
<evidence type="ECO:0000256" key="1">
    <source>
        <dbReference type="ARBA" id="ARBA00004240"/>
    </source>
</evidence>
<evidence type="ECO:0000313" key="9">
    <source>
        <dbReference type="EMBL" id="EKC35448.1"/>
    </source>
</evidence>
<dbReference type="EMBL" id="JH817161">
    <property type="protein sequence ID" value="EKC35448.1"/>
    <property type="molecule type" value="Genomic_DNA"/>
</dbReference>
<dbReference type="PROSITE" id="PS51885">
    <property type="entry name" value="NEPRILYSIN"/>
    <property type="match status" value="1"/>
</dbReference>
<dbReference type="InterPro" id="IPR018497">
    <property type="entry name" value="Peptidase_M13_C"/>
</dbReference>
<dbReference type="SMART" id="SM01399">
    <property type="entry name" value="Sybindin"/>
    <property type="match status" value="1"/>
</dbReference>
<keyword evidence="4" id="KW-0813">Transport</keyword>
<evidence type="ECO:0000256" key="3">
    <source>
        <dbReference type="ARBA" id="ARBA00007357"/>
    </source>
</evidence>
<dbReference type="HOGENOM" id="CLU_568910_0_0_1"/>
<dbReference type="SUPFAM" id="SSF55486">
    <property type="entry name" value="Metalloproteases ('zincins'), catalytic domain"/>
    <property type="match status" value="1"/>
</dbReference>
<keyword evidence="5" id="KW-0256">Endoplasmic reticulum</keyword>
<dbReference type="Pfam" id="PF01431">
    <property type="entry name" value="Peptidase_M13"/>
    <property type="match status" value="1"/>
</dbReference>
<gene>
    <name evidence="9" type="ORF">CGI_10022579</name>
</gene>
<dbReference type="InterPro" id="IPR007233">
    <property type="entry name" value="TRAPPC"/>
</dbReference>
<name>K1QNE7_MAGGI</name>
<dbReference type="SUPFAM" id="SSF64356">
    <property type="entry name" value="SNARE-like"/>
    <property type="match status" value="1"/>
</dbReference>
<accession>K1QNE7</accession>
<reference evidence="9" key="1">
    <citation type="journal article" date="2012" name="Nature">
        <title>The oyster genome reveals stress adaptation and complexity of shell formation.</title>
        <authorList>
            <person name="Zhang G."/>
            <person name="Fang X."/>
            <person name="Guo X."/>
            <person name="Li L."/>
            <person name="Luo R."/>
            <person name="Xu F."/>
            <person name="Yang P."/>
            <person name="Zhang L."/>
            <person name="Wang X."/>
            <person name="Qi H."/>
            <person name="Xiong Z."/>
            <person name="Que H."/>
            <person name="Xie Y."/>
            <person name="Holland P.W."/>
            <person name="Paps J."/>
            <person name="Zhu Y."/>
            <person name="Wu F."/>
            <person name="Chen Y."/>
            <person name="Wang J."/>
            <person name="Peng C."/>
            <person name="Meng J."/>
            <person name="Yang L."/>
            <person name="Liu J."/>
            <person name="Wen B."/>
            <person name="Zhang N."/>
            <person name="Huang Z."/>
            <person name="Zhu Q."/>
            <person name="Feng Y."/>
            <person name="Mount A."/>
            <person name="Hedgecock D."/>
            <person name="Xu Z."/>
            <person name="Liu Y."/>
            <person name="Domazet-Loso T."/>
            <person name="Du Y."/>
            <person name="Sun X."/>
            <person name="Zhang S."/>
            <person name="Liu B."/>
            <person name="Cheng P."/>
            <person name="Jiang X."/>
            <person name="Li J."/>
            <person name="Fan D."/>
            <person name="Wang W."/>
            <person name="Fu W."/>
            <person name="Wang T."/>
            <person name="Wang B."/>
            <person name="Zhang J."/>
            <person name="Peng Z."/>
            <person name="Li Y."/>
            <person name="Li N."/>
            <person name="Wang J."/>
            <person name="Chen M."/>
            <person name="He Y."/>
            <person name="Tan F."/>
            <person name="Song X."/>
            <person name="Zheng Q."/>
            <person name="Huang R."/>
            <person name="Yang H."/>
            <person name="Du X."/>
            <person name="Chen L."/>
            <person name="Yang M."/>
            <person name="Gaffney P.M."/>
            <person name="Wang S."/>
            <person name="Luo L."/>
            <person name="She Z."/>
            <person name="Ming Y."/>
            <person name="Huang W."/>
            <person name="Zhang S."/>
            <person name="Huang B."/>
            <person name="Zhang Y."/>
            <person name="Qu T."/>
            <person name="Ni P."/>
            <person name="Miao G."/>
            <person name="Wang J."/>
            <person name="Wang Q."/>
            <person name="Steinberg C.E."/>
            <person name="Wang H."/>
            <person name="Li N."/>
            <person name="Qian L."/>
            <person name="Zhang G."/>
            <person name="Li Y."/>
            <person name="Yang H."/>
            <person name="Liu X."/>
            <person name="Wang J."/>
            <person name="Yin Y."/>
            <person name="Wang J."/>
        </authorList>
    </citation>
    <scope>NUCLEOTIDE SEQUENCE [LARGE SCALE GENOMIC DNA]</scope>
    <source>
        <strain evidence="9">05x7-T-G4-1.051#20</strain>
    </source>
</reference>
<dbReference type="PANTHER" id="PTHR11733:SF167">
    <property type="entry name" value="FI17812P1-RELATED"/>
    <property type="match status" value="1"/>
</dbReference>
<dbReference type="CDD" id="cd08662">
    <property type="entry name" value="M13"/>
    <property type="match status" value="1"/>
</dbReference>
<sequence>MGIFSVFIINKAGGLIFQYDHYSQRPEVEKTFSFPIELVLKQQDEKLVVAFGERDGIKVGYTLMGVNGIPVEGRFLQNDGTDAMEIINSPHNYPINLKFGRTKLTTNEKIMLASMFHSLFAIGSQLSPEPHSSGIEVLETDGFKLHCYQTMTGIKFIALTDPRQGGVDALLRKMYEVFSDFALKNPFYSVDMPVRCDLFDTNLQQVIEACEKQSIDYLLNKIWIDENTRKHAEEKVSDDWFINIRNMKSFRVTKSVEMYDKAVDRHSWIQPPVTVEADYSPEKNDILFPIAMFHLPFYSPNGPQALNFGAMGAVIGHEITHAFDITGRQYDSKGKLKDWWEPYTVELFRETTTCMKDQYNGFKLEGLQVNGEKTLDENIADNGGLRAAYIAFQIWEKQNGETPPLPGVGLTDKQMFFVSHAQMFCTKWKQSGLRNYLLSDRHAPGPLRVKGSLQNSNTFGKAFDCPFINEYSPQVKCEVW</sequence>
<dbReference type="CDD" id="cd14856">
    <property type="entry name" value="TRAPPC4_synbindin"/>
    <property type="match status" value="1"/>
</dbReference>
<keyword evidence="7" id="KW-0333">Golgi apparatus</keyword>
<dbReference type="PRINTS" id="PR00786">
    <property type="entry name" value="NEPRILYSIN"/>
</dbReference>
<evidence type="ECO:0000256" key="5">
    <source>
        <dbReference type="ARBA" id="ARBA00022824"/>
    </source>
</evidence>
<dbReference type="AlphaFoldDB" id="K1QNE7"/>
<keyword evidence="6" id="KW-0931">ER-Golgi transport</keyword>
<dbReference type="GO" id="GO:0016485">
    <property type="term" value="P:protein processing"/>
    <property type="evidence" value="ECO:0007669"/>
    <property type="project" value="TreeGrafter"/>
</dbReference>
<proteinExistence type="inferred from homology"/>
<dbReference type="Pfam" id="PF04099">
    <property type="entry name" value="Sybindin"/>
    <property type="match status" value="1"/>
</dbReference>
<dbReference type="GO" id="GO:0016192">
    <property type="term" value="P:vesicle-mediated transport"/>
    <property type="evidence" value="ECO:0007669"/>
    <property type="project" value="UniProtKB-KW"/>
</dbReference>
<dbReference type="GO" id="GO:0030008">
    <property type="term" value="C:TRAPP complex"/>
    <property type="evidence" value="ECO:0007669"/>
    <property type="project" value="InterPro"/>
</dbReference>
<dbReference type="GO" id="GO:0005794">
    <property type="term" value="C:Golgi apparatus"/>
    <property type="evidence" value="ECO:0007669"/>
    <property type="project" value="UniProtKB-SubCell"/>
</dbReference>
<dbReference type="InParanoid" id="K1QNE7"/>
<evidence type="ECO:0000259" key="8">
    <source>
        <dbReference type="Pfam" id="PF01431"/>
    </source>
</evidence>
<dbReference type="GO" id="GO:0005783">
    <property type="term" value="C:endoplasmic reticulum"/>
    <property type="evidence" value="ECO:0007669"/>
    <property type="project" value="UniProtKB-SubCell"/>
</dbReference>
<organism evidence="9">
    <name type="scientific">Magallana gigas</name>
    <name type="common">Pacific oyster</name>
    <name type="synonym">Crassostrea gigas</name>
    <dbReference type="NCBI Taxonomy" id="29159"/>
    <lineage>
        <taxon>Eukaryota</taxon>
        <taxon>Metazoa</taxon>
        <taxon>Spiralia</taxon>
        <taxon>Lophotrochozoa</taxon>
        <taxon>Mollusca</taxon>
        <taxon>Bivalvia</taxon>
        <taxon>Autobranchia</taxon>
        <taxon>Pteriomorphia</taxon>
        <taxon>Ostreida</taxon>
        <taxon>Ostreoidea</taxon>
        <taxon>Ostreidae</taxon>
        <taxon>Magallana</taxon>
    </lineage>
</organism>